<feature type="transmembrane region" description="Helical" evidence="1">
    <location>
        <begin position="9"/>
        <end position="28"/>
    </location>
</feature>
<evidence type="ECO:0000256" key="1">
    <source>
        <dbReference type="SAM" id="Phobius"/>
    </source>
</evidence>
<feature type="transmembrane region" description="Helical" evidence="1">
    <location>
        <begin position="34"/>
        <end position="59"/>
    </location>
</feature>
<comment type="caution">
    <text evidence="2">The sequence shown here is derived from an EMBL/GenBank/DDBJ whole genome shotgun (WGS) entry which is preliminary data.</text>
</comment>
<evidence type="ECO:0008006" key="4">
    <source>
        <dbReference type="Google" id="ProtNLM"/>
    </source>
</evidence>
<name>A0A9W6EUR0_9FLAO</name>
<reference evidence="2" key="1">
    <citation type="submission" date="2022-07" db="EMBL/GenBank/DDBJ databases">
        <title>Taxonomy of Novel Oxalotrophic and Methylotrophic Bacteria.</title>
        <authorList>
            <person name="Sahin N."/>
            <person name="Tani A."/>
        </authorList>
    </citation>
    <scope>NUCLEOTIDE SEQUENCE</scope>
    <source>
        <strain evidence="2">AM327</strain>
    </source>
</reference>
<dbReference type="AlphaFoldDB" id="A0A9W6EUR0"/>
<gene>
    <name evidence="2" type="ORF">NBRC110019_28510</name>
</gene>
<dbReference type="Proteomes" id="UP001143545">
    <property type="component" value="Unassembled WGS sequence"/>
</dbReference>
<evidence type="ECO:0000313" key="3">
    <source>
        <dbReference type="Proteomes" id="UP001143545"/>
    </source>
</evidence>
<organism evidence="2 3">
    <name type="scientific">Neptunitalea chrysea</name>
    <dbReference type="NCBI Taxonomy" id="1647581"/>
    <lineage>
        <taxon>Bacteria</taxon>
        <taxon>Pseudomonadati</taxon>
        <taxon>Bacteroidota</taxon>
        <taxon>Flavobacteriia</taxon>
        <taxon>Flavobacteriales</taxon>
        <taxon>Flavobacteriaceae</taxon>
        <taxon>Neptunitalea</taxon>
    </lineage>
</organism>
<evidence type="ECO:0000313" key="2">
    <source>
        <dbReference type="EMBL" id="GLB53810.1"/>
    </source>
</evidence>
<keyword evidence="1" id="KW-0472">Membrane</keyword>
<dbReference type="EMBL" id="BRVP01000025">
    <property type="protein sequence ID" value="GLB53810.1"/>
    <property type="molecule type" value="Genomic_DNA"/>
</dbReference>
<keyword evidence="3" id="KW-1185">Reference proteome</keyword>
<sequence length="64" mass="7336">MKKRHAQKLVVLALIIALLLNVPLILIYNKEGAVFGIPYLFIGIFSLWIVSIVVSFVIIKRHYE</sequence>
<proteinExistence type="predicted"/>
<keyword evidence="1" id="KW-0812">Transmembrane</keyword>
<keyword evidence="1" id="KW-1133">Transmembrane helix</keyword>
<protein>
    <recommendedName>
        <fullName evidence="4">DUF3311 domain-containing protein</fullName>
    </recommendedName>
</protein>
<accession>A0A9W6EUR0</accession>